<dbReference type="InterPro" id="IPR027417">
    <property type="entry name" value="P-loop_NTPase"/>
</dbReference>
<dbReference type="GO" id="GO:0006260">
    <property type="term" value="P:DNA replication"/>
    <property type="evidence" value="ECO:0007669"/>
    <property type="project" value="TreeGrafter"/>
</dbReference>
<evidence type="ECO:0000313" key="6">
    <source>
        <dbReference type="Proteomes" id="UP000320300"/>
    </source>
</evidence>
<sequence length="257" mass="29545">MEQIKQIKAHAETLRLTNLKRAPEEIIHQAQLDKPSYMDFIMGILQTEVNYRKSADLERRIRLAKLPKHNDLDTYDFNVSNGILKAELAQLRELLWLEQNYNLILMGPSGTGKTYLGAGLIHDALIAGYRAYFLSMEELTNILKMKDITVSAMNAYNRLLKAHVLAIDDIMLFPINKAQAVAFFNMINHLHEQASIIITTNKSPKQWAETLEDEVLATALLDRLLYRCEVVKLKGASYRMENRKTIFPEKTQEIKQV</sequence>
<keyword evidence="2" id="KW-0547">Nucleotide-binding</keyword>
<dbReference type="InterPro" id="IPR047661">
    <property type="entry name" value="IstB"/>
</dbReference>
<dbReference type="InterPro" id="IPR002611">
    <property type="entry name" value="IstB_ATP-bd"/>
</dbReference>
<dbReference type="GO" id="GO:0005524">
    <property type="term" value="F:ATP binding"/>
    <property type="evidence" value="ECO:0007669"/>
    <property type="project" value="UniProtKB-KW"/>
</dbReference>
<evidence type="ECO:0000313" key="5">
    <source>
        <dbReference type="EMBL" id="SMO99018.1"/>
    </source>
</evidence>
<dbReference type="Proteomes" id="UP000320300">
    <property type="component" value="Unassembled WGS sequence"/>
</dbReference>
<accession>A0A521FS45</accession>
<dbReference type="PANTHER" id="PTHR30050:SF4">
    <property type="entry name" value="ATP-BINDING PROTEIN RV3427C IN INSERTION SEQUENCE-RELATED"/>
    <property type="match status" value="1"/>
</dbReference>
<dbReference type="CDD" id="cd00009">
    <property type="entry name" value="AAA"/>
    <property type="match status" value="1"/>
</dbReference>
<dbReference type="SUPFAM" id="SSF52540">
    <property type="entry name" value="P-loop containing nucleoside triphosphate hydrolases"/>
    <property type="match status" value="1"/>
</dbReference>
<comment type="similarity">
    <text evidence="1">Belongs to the IS21/IS1162 putative ATP-binding protein family.</text>
</comment>
<evidence type="ECO:0000256" key="1">
    <source>
        <dbReference type="ARBA" id="ARBA00008059"/>
    </source>
</evidence>
<dbReference type="PANTHER" id="PTHR30050">
    <property type="entry name" value="CHROMOSOMAL REPLICATION INITIATOR PROTEIN DNAA"/>
    <property type="match status" value="1"/>
</dbReference>
<dbReference type="AlphaFoldDB" id="A0A521FS45"/>
<dbReference type="OrthoDB" id="8064373at2"/>
<dbReference type="RefSeq" id="WP_142531187.1">
    <property type="nucleotide sequence ID" value="NZ_CBCSJO010000017.1"/>
</dbReference>
<evidence type="ECO:0000256" key="3">
    <source>
        <dbReference type="ARBA" id="ARBA00022840"/>
    </source>
</evidence>
<dbReference type="InterPro" id="IPR028350">
    <property type="entry name" value="DNAC/IstB-like"/>
</dbReference>
<reference evidence="5 6" key="1">
    <citation type="submission" date="2017-05" db="EMBL/GenBank/DDBJ databases">
        <authorList>
            <person name="Varghese N."/>
            <person name="Submissions S."/>
        </authorList>
    </citation>
    <scope>NUCLEOTIDE SEQUENCE [LARGE SCALE GENOMIC DNA]</scope>
    <source>
        <strain evidence="5 6">DSM 19036</strain>
    </source>
</reference>
<gene>
    <name evidence="5" type="ORF">SAMN06265348_11928</name>
</gene>
<protein>
    <submittedName>
        <fullName evidence="5">DNA replication protein DnaC</fullName>
    </submittedName>
</protein>
<name>A0A521FS45_9SPHI</name>
<dbReference type="EMBL" id="FXTN01000019">
    <property type="protein sequence ID" value="SMO99018.1"/>
    <property type="molecule type" value="Genomic_DNA"/>
</dbReference>
<evidence type="ECO:0000259" key="4">
    <source>
        <dbReference type="SMART" id="SM00382"/>
    </source>
</evidence>
<keyword evidence="3" id="KW-0067">ATP-binding</keyword>
<dbReference type="Gene3D" id="3.40.50.300">
    <property type="entry name" value="P-loop containing nucleotide triphosphate hydrolases"/>
    <property type="match status" value="1"/>
</dbReference>
<dbReference type="PIRSF" id="PIRSF003073">
    <property type="entry name" value="DNAC_TnpB_IstB"/>
    <property type="match status" value="1"/>
</dbReference>
<evidence type="ECO:0000256" key="2">
    <source>
        <dbReference type="ARBA" id="ARBA00022741"/>
    </source>
</evidence>
<dbReference type="NCBIfam" id="NF038214">
    <property type="entry name" value="IS21_help_AAA"/>
    <property type="match status" value="1"/>
</dbReference>
<proteinExistence type="inferred from homology"/>
<organism evidence="5 6">
    <name type="scientific">Pedobacter westerhofensis</name>
    <dbReference type="NCBI Taxonomy" id="425512"/>
    <lineage>
        <taxon>Bacteria</taxon>
        <taxon>Pseudomonadati</taxon>
        <taxon>Bacteroidota</taxon>
        <taxon>Sphingobacteriia</taxon>
        <taxon>Sphingobacteriales</taxon>
        <taxon>Sphingobacteriaceae</taxon>
        <taxon>Pedobacter</taxon>
    </lineage>
</organism>
<keyword evidence="6" id="KW-1185">Reference proteome</keyword>
<dbReference type="SMART" id="SM00382">
    <property type="entry name" value="AAA"/>
    <property type="match status" value="1"/>
</dbReference>
<dbReference type="InterPro" id="IPR003593">
    <property type="entry name" value="AAA+_ATPase"/>
</dbReference>
<feature type="domain" description="AAA+ ATPase" evidence="4">
    <location>
        <begin position="99"/>
        <end position="234"/>
    </location>
</feature>
<dbReference type="Pfam" id="PF01695">
    <property type="entry name" value="IstB_IS21"/>
    <property type="match status" value="1"/>
</dbReference>